<dbReference type="GO" id="GO:0000049">
    <property type="term" value="F:tRNA binding"/>
    <property type="evidence" value="ECO:0007669"/>
    <property type="project" value="UniProtKB-KW"/>
</dbReference>
<dbReference type="Gene3D" id="3.40.1280.10">
    <property type="match status" value="1"/>
</dbReference>
<dbReference type="GO" id="GO:0008173">
    <property type="term" value="F:RNA methyltransferase activity"/>
    <property type="evidence" value="ECO:0007669"/>
    <property type="project" value="InterPro"/>
</dbReference>
<reference evidence="9 10" key="1">
    <citation type="submission" date="2022-07" db="EMBL/GenBank/DDBJ databases">
        <title>Genome-wide signatures of adaptation to extreme environments.</title>
        <authorList>
            <person name="Cho C.H."/>
            <person name="Yoon H.S."/>
        </authorList>
    </citation>
    <scope>NUCLEOTIDE SEQUENCE [LARGE SCALE GENOMIC DNA]</scope>
    <source>
        <strain evidence="9 10">DBV 063 E5</strain>
    </source>
</reference>
<keyword evidence="1" id="KW-0820">tRNA-binding</keyword>
<dbReference type="Pfam" id="PF00588">
    <property type="entry name" value="SpoU_methylase"/>
    <property type="match status" value="1"/>
</dbReference>
<accession>A0AAV9ISK3</accession>
<dbReference type="CDD" id="cd18092">
    <property type="entry name" value="SpoU-like_TrmH"/>
    <property type="match status" value="1"/>
</dbReference>
<keyword evidence="4" id="KW-0949">S-adenosyl-L-methionine</keyword>
<evidence type="ECO:0000259" key="8">
    <source>
        <dbReference type="Pfam" id="PF00588"/>
    </source>
</evidence>
<dbReference type="AlphaFoldDB" id="A0AAV9ISK3"/>
<evidence type="ECO:0000256" key="4">
    <source>
        <dbReference type="ARBA" id="ARBA00022691"/>
    </source>
</evidence>
<keyword evidence="5" id="KW-0819">tRNA processing</keyword>
<dbReference type="SUPFAM" id="SSF75217">
    <property type="entry name" value="alpha/beta knot"/>
    <property type="match status" value="1"/>
</dbReference>
<gene>
    <name evidence="9" type="ORF">CDCA_CDCA04G1249</name>
</gene>
<comment type="caution">
    <text evidence="9">The sequence shown here is derived from an EMBL/GenBank/DDBJ whole genome shotgun (WGS) entry which is preliminary data.</text>
</comment>
<proteinExistence type="predicted"/>
<feature type="domain" description="tRNA/rRNA methyltransferase SpoU type" evidence="8">
    <location>
        <begin position="115"/>
        <end position="264"/>
    </location>
</feature>
<dbReference type="InterPro" id="IPR029028">
    <property type="entry name" value="Alpha/beta_knot_MTases"/>
</dbReference>
<keyword evidence="2" id="KW-0489">Methyltransferase</keyword>
<keyword evidence="6" id="KW-0694">RNA-binding</keyword>
<dbReference type="PANTHER" id="PTHR43453:SF1">
    <property type="entry name" value="TRNA_RRNA METHYLTRANSFERASE SPOU TYPE DOMAIN-CONTAINING PROTEIN"/>
    <property type="match status" value="1"/>
</dbReference>
<dbReference type="EMBL" id="JANCYW010000004">
    <property type="protein sequence ID" value="KAK4535224.1"/>
    <property type="molecule type" value="Genomic_DNA"/>
</dbReference>
<dbReference type="PANTHER" id="PTHR43453">
    <property type="entry name" value="RRNA METHYLASE-LIKE"/>
    <property type="match status" value="1"/>
</dbReference>
<evidence type="ECO:0000256" key="5">
    <source>
        <dbReference type="ARBA" id="ARBA00022694"/>
    </source>
</evidence>
<name>A0AAV9ISK3_CYACA</name>
<sequence>MNGAVENGRDGAAGWQPREGNRQRAMWEVAKMEAERPGRPRTGATSESGTVGENRSSTGLETDRDNDSSAQWKSRLYGDGMLVERSPMLEVLRQSIKPERLIRLESVLMNRCGSVTLLLENLFDAHNGAAVLRTCECFGVQYVHVLESIETFQHARTDRLTRRGITMASDQWLRIYRSYDIDECIARLRVGGYTLVGTALGDARSESILRVDFEAMDKVCIVLGNEERGLSAAMRARCDRLVHIPMVGFSQSLNVSVSAACILYQLYQSGRIRPDLRGEEMRDLYTRWIVRANRNAKHLIAKHGFDFDEL</sequence>
<dbReference type="GO" id="GO:0002938">
    <property type="term" value="P:tRNA guanine ribose methylation"/>
    <property type="evidence" value="ECO:0007669"/>
    <property type="project" value="TreeGrafter"/>
</dbReference>
<evidence type="ECO:0000256" key="1">
    <source>
        <dbReference type="ARBA" id="ARBA00022555"/>
    </source>
</evidence>
<evidence type="ECO:0000313" key="10">
    <source>
        <dbReference type="Proteomes" id="UP001301350"/>
    </source>
</evidence>
<feature type="region of interest" description="Disordered" evidence="7">
    <location>
        <begin position="1"/>
        <end position="71"/>
    </location>
</feature>
<keyword evidence="10" id="KW-1185">Reference proteome</keyword>
<organism evidence="9 10">
    <name type="scientific">Cyanidium caldarium</name>
    <name type="common">Red alga</name>
    <dbReference type="NCBI Taxonomy" id="2771"/>
    <lineage>
        <taxon>Eukaryota</taxon>
        <taxon>Rhodophyta</taxon>
        <taxon>Bangiophyceae</taxon>
        <taxon>Cyanidiales</taxon>
        <taxon>Cyanidiaceae</taxon>
        <taxon>Cyanidium</taxon>
    </lineage>
</organism>
<keyword evidence="3" id="KW-0808">Transferase</keyword>
<evidence type="ECO:0000256" key="7">
    <source>
        <dbReference type="SAM" id="MobiDB-lite"/>
    </source>
</evidence>
<dbReference type="Proteomes" id="UP001301350">
    <property type="component" value="Unassembled WGS sequence"/>
</dbReference>
<evidence type="ECO:0000256" key="2">
    <source>
        <dbReference type="ARBA" id="ARBA00022603"/>
    </source>
</evidence>
<evidence type="ECO:0000256" key="6">
    <source>
        <dbReference type="ARBA" id="ARBA00022884"/>
    </source>
</evidence>
<dbReference type="InterPro" id="IPR001537">
    <property type="entry name" value="SpoU_MeTrfase"/>
</dbReference>
<dbReference type="InterPro" id="IPR033671">
    <property type="entry name" value="TrmH"/>
</dbReference>
<dbReference type="InterPro" id="IPR029026">
    <property type="entry name" value="tRNA_m1G_MTases_N"/>
</dbReference>
<evidence type="ECO:0000256" key="3">
    <source>
        <dbReference type="ARBA" id="ARBA00022679"/>
    </source>
</evidence>
<evidence type="ECO:0000313" key="9">
    <source>
        <dbReference type="EMBL" id="KAK4535224.1"/>
    </source>
</evidence>
<feature type="compositionally biased region" description="Polar residues" evidence="7">
    <location>
        <begin position="43"/>
        <end position="60"/>
    </location>
</feature>
<protein>
    <recommendedName>
        <fullName evidence="8">tRNA/rRNA methyltransferase SpoU type domain-containing protein</fullName>
    </recommendedName>
</protein>